<sequence length="430" mass="47918">MRTTWHLGRAPITGRRLTRVQAATDNGEKFSFTEYVSNLFKGQAAQGEAEIKARDAAGPAPSSPETRWNWWFVLPTQPGEYRPTIKTEVVPGQVWTFEQMHGAINILVNMRMTVLKVKGGLLVYSPVAPTKDVMEKVKELESVHGPVKYILLPTQAAEHKVFFGPFARGFPDAELWACPGQWSWPIPLPLSALGLGLGRQVHVLGQGQSGFQDDVEVGVIGPFLVSKRESASLYSNKPGFGEVSIYHKPSRSLMVTDTLVYVDREPPRICQQDPVGLLFHARDREGDAIANTEEKRLEGWAKITLLALYILPGCLDISNPRESFIWTNWQSSFEATSETLMAAPFLRQLVFRRYQDQIKSWIEKLRQWDIERVVPAHFSIAEGVTTPEVVGAVEMALNPGSLSGSDSGDMKFLVDVDALFEKAGILPEDK</sequence>
<dbReference type="PANTHER" id="PTHR33835:SF2">
    <property type="entry name" value="LYSINE-TRNA LIGASE"/>
    <property type="match status" value="1"/>
</dbReference>
<protein>
    <recommendedName>
        <fullName evidence="2">DUF4336 domain-containing protein</fullName>
    </recommendedName>
</protein>
<dbReference type="AlphaFoldDB" id="A0A7S4DZV4"/>
<gene>
    <name evidence="1" type="ORF">LGLO00237_LOCUS33063</name>
</gene>
<evidence type="ECO:0000313" key="1">
    <source>
        <dbReference type="EMBL" id="CAE0681276.1"/>
    </source>
</evidence>
<dbReference type="InterPro" id="IPR025638">
    <property type="entry name" value="DUF4336"/>
</dbReference>
<dbReference type="EMBL" id="HBIV01047532">
    <property type="protein sequence ID" value="CAE0681276.1"/>
    <property type="molecule type" value="Transcribed_RNA"/>
</dbReference>
<dbReference type="Pfam" id="PF14234">
    <property type="entry name" value="DUF4336"/>
    <property type="match status" value="1"/>
</dbReference>
<evidence type="ECO:0008006" key="2">
    <source>
        <dbReference type="Google" id="ProtNLM"/>
    </source>
</evidence>
<name>A0A7S4DZV4_9EUKA</name>
<proteinExistence type="predicted"/>
<accession>A0A7S4DZV4</accession>
<reference evidence="1" key="1">
    <citation type="submission" date="2021-01" db="EMBL/GenBank/DDBJ databases">
        <authorList>
            <person name="Corre E."/>
            <person name="Pelletier E."/>
            <person name="Niang G."/>
            <person name="Scheremetjew M."/>
            <person name="Finn R."/>
            <person name="Kale V."/>
            <person name="Holt S."/>
            <person name="Cochrane G."/>
            <person name="Meng A."/>
            <person name="Brown T."/>
            <person name="Cohen L."/>
        </authorList>
    </citation>
    <scope>NUCLEOTIDE SEQUENCE</scope>
    <source>
        <strain evidence="1">CCCM811</strain>
    </source>
</reference>
<dbReference type="PANTHER" id="PTHR33835">
    <property type="entry name" value="YALI0C07656P"/>
    <property type="match status" value="1"/>
</dbReference>
<organism evidence="1">
    <name type="scientific">Lotharella globosa</name>
    <dbReference type="NCBI Taxonomy" id="91324"/>
    <lineage>
        <taxon>Eukaryota</taxon>
        <taxon>Sar</taxon>
        <taxon>Rhizaria</taxon>
        <taxon>Cercozoa</taxon>
        <taxon>Chlorarachniophyceae</taxon>
        <taxon>Lotharella</taxon>
    </lineage>
</organism>